<dbReference type="EMBL" id="BKCJ010004515">
    <property type="protein sequence ID" value="GEU61510.1"/>
    <property type="molecule type" value="Genomic_DNA"/>
</dbReference>
<dbReference type="GO" id="GO:0015074">
    <property type="term" value="P:DNA integration"/>
    <property type="evidence" value="ECO:0007669"/>
    <property type="project" value="InterPro"/>
</dbReference>
<evidence type="ECO:0000256" key="3">
    <source>
        <dbReference type="SAM" id="MobiDB-lite"/>
    </source>
</evidence>
<dbReference type="GO" id="GO:0046872">
    <property type="term" value="F:metal ion binding"/>
    <property type="evidence" value="ECO:0007669"/>
    <property type="project" value="UniProtKB-KW"/>
</dbReference>
<evidence type="ECO:0000259" key="4">
    <source>
        <dbReference type="PROSITE" id="PS50994"/>
    </source>
</evidence>
<dbReference type="InterPro" id="IPR025724">
    <property type="entry name" value="GAG-pre-integrase_dom"/>
</dbReference>
<name>A0A6L2LK55_TANCI</name>
<feature type="region of interest" description="Disordered" evidence="3">
    <location>
        <begin position="59"/>
        <end position="81"/>
    </location>
</feature>
<keyword evidence="2" id="KW-0378">Hydrolase</keyword>
<feature type="region of interest" description="Disordered" evidence="3">
    <location>
        <begin position="575"/>
        <end position="598"/>
    </location>
</feature>
<dbReference type="InterPro" id="IPR013103">
    <property type="entry name" value="RVT_2"/>
</dbReference>
<dbReference type="InterPro" id="IPR012337">
    <property type="entry name" value="RNaseH-like_sf"/>
</dbReference>
<dbReference type="SUPFAM" id="SSF53098">
    <property type="entry name" value="Ribonuclease H-like"/>
    <property type="match status" value="1"/>
</dbReference>
<gene>
    <name evidence="5" type="ORF">Tci_033488</name>
</gene>
<dbReference type="GO" id="GO:0016787">
    <property type="term" value="F:hydrolase activity"/>
    <property type="evidence" value="ECO:0007669"/>
    <property type="project" value="UniProtKB-KW"/>
</dbReference>
<dbReference type="PANTHER" id="PTHR42648">
    <property type="entry name" value="TRANSPOSASE, PUTATIVE-RELATED"/>
    <property type="match status" value="1"/>
</dbReference>
<evidence type="ECO:0000313" key="5">
    <source>
        <dbReference type="EMBL" id="GEU61510.1"/>
    </source>
</evidence>
<dbReference type="PANTHER" id="PTHR42648:SF32">
    <property type="entry name" value="RIBONUCLEASE H-LIKE DOMAIN, GAG-PRE-INTEGRASE DOMAIN PROTEIN-RELATED"/>
    <property type="match status" value="1"/>
</dbReference>
<dbReference type="InterPro" id="IPR021109">
    <property type="entry name" value="Peptidase_aspartic_dom_sf"/>
</dbReference>
<dbReference type="Pfam" id="PF13976">
    <property type="entry name" value="gag_pre-integrs"/>
    <property type="match status" value="1"/>
</dbReference>
<sequence>MERFENAIFKQRERINSRMTEIFGLLKELMTTRTPEKVFMREEDKLLVTNKVNSIFLAKGEEEMSNKKEETPDNTERPTETEAEMLVKEASTRNEAEDGTEKKSIKTLENEEAVEAPGSQPVTYYLKHKINEKLIEGLKKITKKEDIGGNFKIPCNVEGQKGINAPVDQGSDVNVMPYTTYMKLTDESPAETDIRLSIASHSYIYPLGIAEEVLVEVVEHVYLVDFMILDIKENEKRPFILGTPFLTMAKATIKFDKGTITLGWEKLRLVLEWEEKIRLHLEREMKFNQWRTKSLKGKHPTLMATKEELDDVGEVTDFKQRDDTNLLLRTPRQQNMYSIDLNNIIPHKYLTCLVTKASTDESELWHRRLGHLNFKTRNKLVRHNLVRGLPSKCFENDHTCVACLKGKQHKASCKTKLVYSKTKPFHTLHMDLFGPTSDETSAILRNFITEIENMKDLKVKIIRSDNGGEFRNKDMNDFCLRKWIKREFGNARTPQQNGVAERRNRTLIEAARTMLADAKLSVTFWAEAVNTACTKDASSQDVKKDVFSLRYSALLNWFHEAHLETTKSYAQDACKADAPKSSGNSNPTATSKHPPADQMETLTVEIPIPTASLPILTACLDDSPQPSSDTRLISKRVTSQDDTSSLDNILTLSNRFEDILGITTNLGDTNGVEADLGNIELNILASPTPTFRIHKDHPKSQIISFVDTSVQTRTMSKEMEEQSFIPSIHHKTNPDLLQFCLFSCFLTHEEPFKIFNALQDPSWVLKNKKDERRIVIRNKARLVAQGHTQEEGIDYEEVFAPVARIEAIRLFLAYASFMRFTVYQMDVKSAFLYDVRSANTPMDKENPWGKDRTGKDVDLHLYRSMIGSLMYLTTSRPDIMFAVCACARHQMTPKECHMIETTDEGTKILATVDGKPRTISESSIRRNLKLNDEAGISSLPDAELFKNLALMAPGFMGQTVPLFDSMLVHQGEGSGTPTEPHHTPSFEAQQSSPTAPLSPSLLPATTKTIPTVIPTDIPTLRQYIRRARIAQSSAFPTTTDEPAFPLGDGSQGEACLIIKTSTLPHDSPPRVTSLAADEGSMQHQLHKFTDLCTRLQRQQTKMASKIATQDLEITSLKARIKLLEKNDGGGAEPSGEDATIKGRSLETGEEACVERSTERGSNDIEEMVNVLTSLDAATILTSRVQMVSVPPVVEVATVSVPTGNGLVPTASPIFTTASVVTSYSRPKGKEKMEESDTPKKKKLQEQIDVQMAREMEEQQAREDQRMNEQIAMDAEIDRIHAEEELQILIDSLDRNNEMIAKYLQEEKFIPIWKQIEDFIPMASKEEGERFKRKGLRLKQDSAKKMKTSEKVLEEDRKAMMQFVTPPKMRVAAKYCTGALLHNITATDT</sequence>
<feature type="compositionally biased region" description="Basic and acidic residues" evidence="3">
    <location>
        <begin position="1227"/>
        <end position="1238"/>
    </location>
</feature>
<protein>
    <recommendedName>
        <fullName evidence="4">Integrase catalytic domain-containing protein</fullName>
    </recommendedName>
</protein>
<accession>A0A6L2LK55</accession>
<dbReference type="Pfam" id="PF07727">
    <property type="entry name" value="RVT_2"/>
    <property type="match status" value="1"/>
</dbReference>
<dbReference type="InterPro" id="IPR001584">
    <property type="entry name" value="Integrase_cat-core"/>
</dbReference>
<feature type="region of interest" description="Disordered" evidence="3">
    <location>
        <begin position="968"/>
        <end position="1004"/>
    </location>
</feature>
<proteinExistence type="predicted"/>
<dbReference type="InterPro" id="IPR039537">
    <property type="entry name" value="Retrotran_Ty1/copia-like"/>
</dbReference>
<feature type="compositionally biased region" description="Low complexity" evidence="3">
    <location>
        <begin position="988"/>
        <end position="1004"/>
    </location>
</feature>
<dbReference type="GO" id="GO:0003676">
    <property type="term" value="F:nucleic acid binding"/>
    <property type="evidence" value="ECO:0007669"/>
    <property type="project" value="InterPro"/>
</dbReference>
<evidence type="ECO:0000256" key="1">
    <source>
        <dbReference type="ARBA" id="ARBA00022723"/>
    </source>
</evidence>
<evidence type="ECO:0000256" key="2">
    <source>
        <dbReference type="ARBA" id="ARBA00022801"/>
    </source>
</evidence>
<feature type="compositionally biased region" description="Polar residues" evidence="3">
    <location>
        <begin position="581"/>
        <end position="591"/>
    </location>
</feature>
<feature type="region of interest" description="Disordered" evidence="3">
    <location>
        <begin position="1224"/>
        <end position="1243"/>
    </location>
</feature>
<dbReference type="PROSITE" id="PS50994">
    <property type="entry name" value="INTEGRASE"/>
    <property type="match status" value="1"/>
</dbReference>
<dbReference type="Gene3D" id="3.30.420.10">
    <property type="entry name" value="Ribonuclease H-like superfamily/Ribonuclease H"/>
    <property type="match status" value="1"/>
</dbReference>
<comment type="caution">
    <text evidence="5">The sequence shown here is derived from an EMBL/GenBank/DDBJ whole genome shotgun (WGS) entry which is preliminary data.</text>
</comment>
<keyword evidence="1" id="KW-0479">Metal-binding</keyword>
<dbReference type="Gene3D" id="2.40.70.10">
    <property type="entry name" value="Acid Proteases"/>
    <property type="match status" value="1"/>
</dbReference>
<dbReference type="InterPro" id="IPR036397">
    <property type="entry name" value="RNaseH_sf"/>
</dbReference>
<feature type="domain" description="Integrase catalytic" evidence="4">
    <location>
        <begin position="386"/>
        <end position="529"/>
    </location>
</feature>
<reference evidence="5" key="1">
    <citation type="journal article" date="2019" name="Sci. Rep.">
        <title>Draft genome of Tanacetum cinerariifolium, the natural source of mosquito coil.</title>
        <authorList>
            <person name="Yamashiro T."/>
            <person name="Shiraishi A."/>
            <person name="Satake H."/>
            <person name="Nakayama K."/>
        </authorList>
    </citation>
    <scope>NUCLEOTIDE SEQUENCE</scope>
</reference>
<organism evidence="5">
    <name type="scientific">Tanacetum cinerariifolium</name>
    <name type="common">Dalmatian daisy</name>
    <name type="synonym">Chrysanthemum cinerariifolium</name>
    <dbReference type="NCBI Taxonomy" id="118510"/>
    <lineage>
        <taxon>Eukaryota</taxon>
        <taxon>Viridiplantae</taxon>
        <taxon>Streptophyta</taxon>
        <taxon>Embryophyta</taxon>
        <taxon>Tracheophyta</taxon>
        <taxon>Spermatophyta</taxon>
        <taxon>Magnoliopsida</taxon>
        <taxon>eudicotyledons</taxon>
        <taxon>Gunneridae</taxon>
        <taxon>Pentapetalae</taxon>
        <taxon>asterids</taxon>
        <taxon>campanulids</taxon>
        <taxon>Asterales</taxon>
        <taxon>Asteraceae</taxon>
        <taxon>Asteroideae</taxon>
        <taxon>Anthemideae</taxon>
        <taxon>Anthemidinae</taxon>
        <taxon>Tanacetum</taxon>
    </lineage>
</organism>